<dbReference type="Gene3D" id="1.10.10.10">
    <property type="entry name" value="Winged helix-like DNA-binding domain superfamily/Winged helix DNA-binding domain"/>
    <property type="match status" value="1"/>
</dbReference>
<dbReference type="PANTHER" id="PTHR11829:SF343">
    <property type="entry name" value="FORK-HEAD DOMAIN-CONTAINING PROTEIN"/>
    <property type="match status" value="1"/>
</dbReference>
<dbReference type="PROSITE" id="PS50039">
    <property type="entry name" value="FORK_HEAD_3"/>
    <property type="match status" value="1"/>
</dbReference>
<dbReference type="GO" id="GO:0000978">
    <property type="term" value="F:RNA polymerase II cis-regulatory region sequence-specific DNA binding"/>
    <property type="evidence" value="ECO:0000318"/>
    <property type="project" value="GO_Central"/>
</dbReference>
<dbReference type="EMBL" id="CM003142">
    <property type="protein sequence ID" value="KIS70353.1"/>
    <property type="molecule type" value="Genomic_DNA"/>
</dbReference>
<dbReference type="VEuPathDB" id="FungiDB:UMAG_01523"/>
<dbReference type="PRINTS" id="PR00053">
    <property type="entry name" value="FORKHEAD"/>
</dbReference>
<feature type="region of interest" description="Disordered" evidence="3">
    <location>
        <begin position="47"/>
        <end position="102"/>
    </location>
</feature>
<keyword evidence="1 2" id="KW-0238">DNA-binding</keyword>
<dbReference type="KEGG" id="uma:UMAG_01523"/>
<gene>
    <name evidence="5" type="ORF">UMAG_01523</name>
</gene>
<sequence>MYWAKSHDLVSSMSTGCYRGTKLMPQTDKFAPQQFGNSKIDIYNDSAADVPTTIPPQFADQDRQPPYESPKTSKQSPLERPERGYLTFTHSNPSSSAKATIGTDSRSMSRWFRSRHFQAVWERLDSGSSETRPSHPYTELIKLCILKRPEGKLTLNQLYRDLEDKFPFFAASQKGKGWKNTLRHNLSTQAYFIKLDREHGQLGKGHYWAYCPDLEKPTSLAQSSVVQLSSLWPPSVSATTVLPREESARELSSATHFKHSLDFDPSPSTLPRFEDYSLRQEWHELPRIHHPPTHRLAPKFRSFASPIPKRRSSSPARHTNSLSHHSSNESGPTTRMRSATIPTFSRLSFKTPTQQPSSAYDRRRSDCLWQNKDTNPLTSSTSSLSDIVRDNSNSSSSESSAQSDDAISRLPPLLDLPLRSAPAHHSLGDYYLSNPISRR</sequence>
<evidence type="ECO:0000313" key="5">
    <source>
        <dbReference type="EMBL" id="KIS70353.1"/>
    </source>
</evidence>
<feature type="DNA-binding region" description="Fork-head" evidence="2">
    <location>
        <begin position="132"/>
        <end position="213"/>
    </location>
</feature>
<feature type="compositionally biased region" description="Polar residues" evidence="3">
    <location>
        <begin position="313"/>
        <end position="358"/>
    </location>
</feature>
<accession>A0A0D1CV96</accession>
<evidence type="ECO:0000256" key="3">
    <source>
        <dbReference type="SAM" id="MobiDB-lite"/>
    </source>
</evidence>
<evidence type="ECO:0000256" key="1">
    <source>
        <dbReference type="ARBA" id="ARBA00023125"/>
    </source>
</evidence>
<dbReference type="GO" id="GO:0005634">
    <property type="term" value="C:nucleus"/>
    <property type="evidence" value="ECO:0007669"/>
    <property type="project" value="UniProtKB-SubCell"/>
</dbReference>
<feature type="compositionally biased region" description="Low complexity" evidence="3">
    <location>
        <begin position="377"/>
        <end position="408"/>
    </location>
</feature>
<dbReference type="STRING" id="237631.A0A0D1CV96"/>
<dbReference type="PANTHER" id="PTHR11829">
    <property type="entry name" value="FORKHEAD BOX PROTEIN"/>
    <property type="match status" value="1"/>
</dbReference>
<dbReference type="InParanoid" id="A0A0D1CV96"/>
<feature type="region of interest" description="Disordered" evidence="3">
    <location>
        <begin position="305"/>
        <end position="408"/>
    </location>
</feature>
<dbReference type="OrthoDB" id="5954824at2759"/>
<evidence type="ECO:0000259" key="4">
    <source>
        <dbReference type="PROSITE" id="PS50039"/>
    </source>
</evidence>
<dbReference type="InterPro" id="IPR036388">
    <property type="entry name" value="WH-like_DNA-bd_sf"/>
</dbReference>
<dbReference type="InterPro" id="IPR036390">
    <property type="entry name" value="WH_DNA-bd_sf"/>
</dbReference>
<dbReference type="AlphaFoldDB" id="A0A0D1CV96"/>
<dbReference type="eggNOG" id="KOG2294">
    <property type="taxonomic scope" value="Eukaryota"/>
</dbReference>
<organism evidence="5 6">
    <name type="scientific">Mycosarcoma maydis</name>
    <name type="common">Corn smut fungus</name>
    <name type="synonym">Ustilago maydis</name>
    <dbReference type="NCBI Taxonomy" id="5270"/>
    <lineage>
        <taxon>Eukaryota</taxon>
        <taxon>Fungi</taxon>
        <taxon>Dikarya</taxon>
        <taxon>Basidiomycota</taxon>
        <taxon>Ustilaginomycotina</taxon>
        <taxon>Ustilaginomycetes</taxon>
        <taxon>Ustilaginales</taxon>
        <taxon>Ustilaginaceae</taxon>
        <taxon>Mycosarcoma</taxon>
    </lineage>
</organism>
<dbReference type="GO" id="GO:0006357">
    <property type="term" value="P:regulation of transcription by RNA polymerase II"/>
    <property type="evidence" value="ECO:0000318"/>
    <property type="project" value="GO_Central"/>
</dbReference>
<dbReference type="SMART" id="SM00339">
    <property type="entry name" value="FH"/>
    <property type="match status" value="1"/>
</dbReference>
<dbReference type="CDD" id="cd00059">
    <property type="entry name" value="FH_FOX"/>
    <property type="match status" value="1"/>
</dbReference>
<keyword evidence="2" id="KW-0539">Nucleus</keyword>
<dbReference type="InterPro" id="IPR050211">
    <property type="entry name" value="FOX_domain-containing"/>
</dbReference>
<name>A0A0D1CV96_MYCMD</name>
<feature type="compositionally biased region" description="Polar residues" evidence="3">
    <location>
        <begin position="88"/>
        <end position="102"/>
    </location>
</feature>
<dbReference type="Proteomes" id="UP000000561">
    <property type="component" value="Chromosome 3"/>
</dbReference>
<keyword evidence="6" id="KW-1185">Reference proteome</keyword>
<evidence type="ECO:0000313" key="6">
    <source>
        <dbReference type="Proteomes" id="UP000000561"/>
    </source>
</evidence>
<feature type="domain" description="Fork-head" evidence="4">
    <location>
        <begin position="132"/>
        <end position="213"/>
    </location>
</feature>
<dbReference type="InterPro" id="IPR001766">
    <property type="entry name" value="Fork_head_dom"/>
</dbReference>
<evidence type="ECO:0000256" key="2">
    <source>
        <dbReference type="PROSITE-ProRule" id="PRU00089"/>
    </source>
</evidence>
<dbReference type="OMA" id="WKNTLRH"/>
<dbReference type="Pfam" id="PF00250">
    <property type="entry name" value="Forkhead"/>
    <property type="match status" value="1"/>
</dbReference>
<dbReference type="GeneID" id="23562506"/>
<protein>
    <submittedName>
        <fullName evidence="5">Forkhead transcription factor required for pathogenic development</fullName>
    </submittedName>
</protein>
<reference evidence="5 6" key="1">
    <citation type="journal article" date="2006" name="Nature">
        <title>Insights from the genome of the biotrophic fungal plant pathogen Ustilago maydis.</title>
        <authorList>
            <person name="Kamper J."/>
            <person name="Kahmann R."/>
            <person name="Bolker M."/>
            <person name="Ma L.J."/>
            <person name="Brefort T."/>
            <person name="Saville B.J."/>
            <person name="Banuett F."/>
            <person name="Kronstad J.W."/>
            <person name="Gold S.E."/>
            <person name="Muller O."/>
            <person name="Perlin M.H."/>
            <person name="Wosten H.A."/>
            <person name="de Vries R."/>
            <person name="Ruiz-Herrera J."/>
            <person name="Reynaga-Pena C.G."/>
            <person name="Snetselaar K."/>
            <person name="McCann M."/>
            <person name="Perez-Martin J."/>
            <person name="Feldbrugge M."/>
            <person name="Basse C.W."/>
            <person name="Steinberg G."/>
            <person name="Ibeas J.I."/>
            <person name="Holloman W."/>
            <person name="Guzman P."/>
            <person name="Farman M."/>
            <person name="Stajich J.E."/>
            <person name="Sentandreu R."/>
            <person name="Gonzalez-Prieto J.M."/>
            <person name="Kennell J.C."/>
            <person name="Molina L."/>
            <person name="Schirawski J."/>
            <person name="Mendoza-Mendoza A."/>
            <person name="Greilinger D."/>
            <person name="Munch K."/>
            <person name="Rossel N."/>
            <person name="Scherer M."/>
            <person name="Vranes M."/>
            <person name="Ladendorf O."/>
            <person name="Vincon V."/>
            <person name="Fuchs U."/>
            <person name="Sandrock B."/>
            <person name="Meng S."/>
            <person name="Ho E.C."/>
            <person name="Cahill M.J."/>
            <person name="Boyce K.J."/>
            <person name="Klose J."/>
            <person name="Klosterman S.J."/>
            <person name="Deelstra H.J."/>
            <person name="Ortiz-Castellanos L."/>
            <person name="Li W."/>
            <person name="Sanchez-Alonso P."/>
            <person name="Schreier P.H."/>
            <person name="Hauser-Hahn I."/>
            <person name="Vaupel M."/>
            <person name="Koopmann E."/>
            <person name="Friedrich G."/>
            <person name="Voss H."/>
            <person name="Schluter T."/>
            <person name="Margolis J."/>
            <person name="Platt D."/>
            <person name="Swimmer C."/>
            <person name="Gnirke A."/>
            <person name="Chen F."/>
            <person name="Vysotskaia V."/>
            <person name="Mannhaupt G."/>
            <person name="Guldener U."/>
            <person name="Munsterkotter M."/>
            <person name="Haase D."/>
            <person name="Oesterheld M."/>
            <person name="Mewes H.W."/>
            <person name="Mauceli E.W."/>
            <person name="DeCaprio D."/>
            <person name="Wade C.M."/>
            <person name="Butler J."/>
            <person name="Young S."/>
            <person name="Jaffe D.B."/>
            <person name="Calvo S."/>
            <person name="Nusbaum C."/>
            <person name="Galagan J."/>
            <person name="Birren B.W."/>
        </authorList>
    </citation>
    <scope>NUCLEOTIDE SEQUENCE [LARGE SCALE GENOMIC DNA]</scope>
    <source>
        <strain evidence="6">DSM 14603 / FGSC 9021 / UM521</strain>
    </source>
</reference>
<dbReference type="SUPFAM" id="SSF46785">
    <property type="entry name" value="Winged helix' DNA-binding domain"/>
    <property type="match status" value="1"/>
</dbReference>
<dbReference type="GO" id="GO:0000981">
    <property type="term" value="F:DNA-binding transcription factor activity, RNA polymerase II-specific"/>
    <property type="evidence" value="ECO:0000318"/>
    <property type="project" value="GO_Central"/>
</dbReference>
<comment type="subcellular location">
    <subcellularLocation>
        <location evidence="2">Nucleus</location>
    </subcellularLocation>
</comment>
<dbReference type="RefSeq" id="XP_011387558.1">
    <property type="nucleotide sequence ID" value="XM_011389256.1"/>
</dbReference>
<proteinExistence type="predicted"/>